<protein>
    <submittedName>
        <fullName evidence="5">MarR family transcriptional regulator</fullName>
    </submittedName>
</protein>
<accession>A0A0R0D7P6</accession>
<dbReference type="PIRSF" id="PIRSF019455">
    <property type="entry name" value="CopR_AtkY"/>
    <property type="match status" value="1"/>
</dbReference>
<name>A0A0R0D7P6_9GAMM</name>
<evidence type="ECO:0000256" key="2">
    <source>
        <dbReference type="ARBA" id="ARBA00023015"/>
    </source>
</evidence>
<evidence type="ECO:0000256" key="1">
    <source>
        <dbReference type="ARBA" id="ARBA00011046"/>
    </source>
</evidence>
<sequence>MARPVSSTLTDSERRILEVLWKKKEASVREVADELSRSKPVAYTTVLTMFKVLDKKGLVHHRTEGRAFIYSAAISRGEARRQALENLLRSFFNDSPSVLAQHLIEEHDMDADELAALQKRVDDAPTARKAK</sequence>
<keyword evidence="2" id="KW-0805">Transcription regulation</keyword>
<dbReference type="InterPro" id="IPR036388">
    <property type="entry name" value="WH-like_DNA-bd_sf"/>
</dbReference>
<reference evidence="5 6" key="1">
    <citation type="submission" date="2015-05" db="EMBL/GenBank/DDBJ databases">
        <title>Genome sequencing and analysis of members of genus Stenotrophomonas.</title>
        <authorList>
            <person name="Patil P.P."/>
            <person name="Midha S."/>
            <person name="Patil P.B."/>
        </authorList>
    </citation>
    <scope>NUCLEOTIDE SEQUENCE [LARGE SCALE GENOMIC DNA]</scope>
    <source>
        <strain evidence="5 6">DSM 21508</strain>
    </source>
</reference>
<proteinExistence type="inferred from homology"/>
<dbReference type="GO" id="GO:0003677">
    <property type="term" value="F:DNA binding"/>
    <property type="evidence" value="ECO:0007669"/>
    <property type="project" value="UniProtKB-KW"/>
</dbReference>
<dbReference type="SUPFAM" id="SSF46785">
    <property type="entry name" value="Winged helix' DNA-binding domain"/>
    <property type="match status" value="1"/>
</dbReference>
<dbReference type="InterPro" id="IPR005650">
    <property type="entry name" value="BlaI_family"/>
</dbReference>
<dbReference type="InterPro" id="IPR036390">
    <property type="entry name" value="WH_DNA-bd_sf"/>
</dbReference>
<dbReference type="Proteomes" id="UP000051386">
    <property type="component" value="Unassembled WGS sequence"/>
</dbReference>
<comment type="similarity">
    <text evidence="1">Belongs to the BlaI transcriptional regulatory family.</text>
</comment>
<dbReference type="RefSeq" id="WP_057506758.1">
    <property type="nucleotide sequence ID" value="NZ_LDJK01000002.1"/>
</dbReference>
<organism evidence="5 6">
    <name type="scientific">Stenotrophomonas chelatiphaga</name>
    <dbReference type="NCBI Taxonomy" id="517011"/>
    <lineage>
        <taxon>Bacteria</taxon>
        <taxon>Pseudomonadati</taxon>
        <taxon>Pseudomonadota</taxon>
        <taxon>Gammaproteobacteria</taxon>
        <taxon>Lysobacterales</taxon>
        <taxon>Lysobacteraceae</taxon>
        <taxon>Stenotrophomonas</taxon>
    </lineage>
</organism>
<dbReference type="GO" id="GO:0045892">
    <property type="term" value="P:negative regulation of DNA-templated transcription"/>
    <property type="evidence" value="ECO:0007669"/>
    <property type="project" value="InterPro"/>
</dbReference>
<keyword evidence="6" id="KW-1185">Reference proteome</keyword>
<keyword evidence="4" id="KW-0804">Transcription</keyword>
<dbReference type="PATRIC" id="fig|517011.3.peg.862"/>
<dbReference type="Pfam" id="PF03965">
    <property type="entry name" value="Penicillinase_R"/>
    <property type="match status" value="1"/>
</dbReference>
<keyword evidence="3" id="KW-0238">DNA-binding</keyword>
<dbReference type="AlphaFoldDB" id="A0A0R0D7P6"/>
<evidence type="ECO:0000256" key="3">
    <source>
        <dbReference type="ARBA" id="ARBA00023125"/>
    </source>
</evidence>
<dbReference type="Gene3D" id="1.10.10.10">
    <property type="entry name" value="Winged helix-like DNA-binding domain superfamily/Winged helix DNA-binding domain"/>
    <property type="match status" value="1"/>
</dbReference>
<evidence type="ECO:0000313" key="5">
    <source>
        <dbReference type="EMBL" id="KRG77685.1"/>
    </source>
</evidence>
<gene>
    <name evidence="5" type="ORF">ABB28_00585</name>
</gene>
<evidence type="ECO:0000256" key="4">
    <source>
        <dbReference type="ARBA" id="ARBA00023163"/>
    </source>
</evidence>
<dbReference type="EMBL" id="LDJK01000002">
    <property type="protein sequence ID" value="KRG77685.1"/>
    <property type="molecule type" value="Genomic_DNA"/>
</dbReference>
<evidence type="ECO:0000313" key="6">
    <source>
        <dbReference type="Proteomes" id="UP000051386"/>
    </source>
</evidence>
<comment type="caution">
    <text evidence="5">The sequence shown here is derived from an EMBL/GenBank/DDBJ whole genome shotgun (WGS) entry which is preliminary data.</text>
</comment>